<dbReference type="Proteomes" id="UP000195402">
    <property type="component" value="Unassembled WGS sequence"/>
</dbReference>
<evidence type="ECO:0000313" key="2">
    <source>
        <dbReference type="Proteomes" id="UP000195402"/>
    </source>
</evidence>
<dbReference type="InParanoid" id="A0A200PYB7"/>
<comment type="caution">
    <text evidence="1">The sequence shown here is derived from an EMBL/GenBank/DDBJ whole genome shotgun (WGS) entry which is preliminary data.</text>
</comment>
<name>A0A200PYB7_MACCD</name>
<dbReference type="OMA" id="HCASGGW"/>
<dbReference type="OrthoDB" id="1002509at2759"/>
<dbReference type="PANTHER" id="PTHR36617:SF16">
    <property type="entry name" value="OS04G0516500 PROTEIN"/>
    <property type="match status" value="1"/>
</dbReference>
<gene>
    <name evidence="1" type="ORF">BVC80_457g1</name>
</gene>
<keyword evidence="2" id="KW-1185">Reference proteome</keyword>
<proteinExistence type="predicted"/>
<reference evidence="1 2" key="1">
    <citation type="journal article" date="2017" name="Mol. Plant">
        <title>The Genome of Medicinal Plant Macleaya cordata Provides New Insights into Benzylisoquinoline Alkaloids Metabolism.</title>
        <authorList>
            <person name="Liu X."/>
            <person name="Liu Y."/>
            <person name="Huang P."/>
            <person name="Ma Y."/>
            <person name="Qing Z."/>
            <person name="Tang Q."/>
            <person name="Cao H."/>
            <person name="Cheng P."/>
            <person name="Zheng Y."/>
            <person name="Yuan Z."/>
            <person name="Zhou Y."/>
            <person name="Liu J."/>
            <person name="Tang Z."/>
            <person name="Zhuo Y."/>
            <person name="Zhang Y."/>
            <person name="Yu L."/>
            <person name="Huang J."/>
            <person name="Yang P."/>
            <person name="Peng Q."/>
            <person name="Zhang J."/>
            <person name="Jiang W."/>
            <person name="Zhang Z."/>
            <person name="Lin K."/>
            <person name="Ro D.K."/>
            <person name="Chen X."/>
            <person name="Xiong X."/>
            <person name="Shang Y."/>
            <person name="Huang S."/>
            <person name="Zeng J."/>
        </authorList>
    </citation>
    <scope>NUCLEOTIDE SEQUENCE [LARGE SCALE GENOMIC DNA]</scope>
    <source>
        <strain evidence="2">cv. BLH2017</strain>
        <tissue evidence="1">Root</tissue>
    </source>
</reference>
<dbReference type="EMBL" id="MVGT01003795">
    <property type="protein sequence ID" value="OVA03191.1"/>
    <property type="molecule type" value="Genomic_DNA"/>
</dbReference>
<accession>A0A200PYB7</accession>
<organism evidence="1 2">
    <name type="scientific">Macleaya cordata</name>
    <name type="common">Five-seeded plume-poppy</name>
    <name type="synonym">Bocconia cordata</name>
    <dbReference type="NCBI Taxonomy" id="56857"/>
    <lineage>
        <taxon>Eukaryota</taxon>
        <taxon>Viridiplantae</taxon>
        <taxon>Streptophyta</taxon>
        <taxon>Embryophyta</taxon>
        <taxon>Tracheophyta</taxon>
        <taxon>Spermatophyta</taxon>
        <taxon>Magnoliopsida</taxon>
        <taxon>Ranunculales</taxon>
        <taxon>Papaveraceae</taxon>
        <taxon>Papaveroideae</taxon>
        <taxon>Macleaya</taxon>
    </lineage>
</organism>
<dbReference type="AlphaFoldDB" id="A0A200PYB7"/>
<evidence type="ECO:0000313" key="1">
    <source>
        <dbReference type="EMBL" id="OVA03191.1"/>
    </source>
</evidence>
<protein>
    <submittedName>
        <fullName evidence="1">Uncharacterized protein</fullName>
    </submittedName>
</protein>
<sequence length="101" mass="11463">MFKQGSKIDMGNGSEVRFWEDHWLGGEPLCNRFPALYRFSSSKGSSVQNSCNNEGGNLVWNLGITRRLGDVEIEEFTTLIVELQNFIMSDELDRFGQQLGL</sequence>
<dbReference type="PANTHER" id="PTHR36617">
    <property type="entry name" value="PROTEIN, PUTATIVE-RELATED"/>
    <property type="match status" value="1"/>
</dbReference>